<reference evidence="3 4" key="1">
    <citation type="submission" date="2019-09" db="EMBL/GenBank/DDBJ databases">
        <title>Genome sequence and assembly of Taibaiella sp.</title>
        <authorList>
            <person name="Chhetri G."/>
        </authorList>
    </citation>
    <scope>NUCLEOTIDE SEQUENCE [LARGE SCALE GENOMIC DNA]</scope>
    <source>
        <strain evidence="3 4">KVB11</strain>
    </source>
</reference>
<evidence type="ECO:0000259" key="2">
    <source>
        <dbReference type="Pfam" id="PF00144"/>
    </source>
</evidence>
<keyword evidence="1" id="KW-0732">Signal</keyword>
<sequence>MKHIIYIIALSGMFFTIAACSKKTIEATQVCNTPSFPPHPKAEKFQAVIDKFTAQGLPGITLLVRDSNGTWAGASGMADIDKGILMQPCHIAKVASITKIFMATLAFKLSEEGKLNIDAPINTYLDATQLKDIANANDVTVRQLLTHNSGIYDVIEDNNFYLDVLNNPPKHRTQMDILEFVRGKDAVFQPGTGPEYSNTNTLLLSMIIDKIGGKPHWDLLHEKVIDKLQLPNTYYFYHDALPEGKIAQGYYDLYNNGNIENLSSYNTGSGNGYTGLYSNVFDLLTFIDALFIQKTLVNENSLNQMLDFNPKSEPESDRLLGAGTMKDFIGRSNNEYSYGHRGRDLAYSADLDYFPESKQVMVLIVNYGTDGDSKLRPAFYELRKEVVDAMMEN</sequence>
<proteinExistence type="predicted"/>
<comment type="caution">
    <text evidence="3">The sequence shown here is derived from an EMBL/GenBank/DDBJ whole genome shotgun (WGS) entry which is preliminary data.</text>
</comment>
<dbReference type="Proteomes" id="UP000323632">
    <property type="component" value="Unassembled WGS sequence"/>
</dbReference>
<dbReference type="Gene3D" id="3.40.710.10">
    <property type="entry name" value="DD-peptidase/beta-lactamase superfamily"/>
    <property type="match status" value="1"/>
</dbReference>
<feature type="domain" description="Beta-lactamase-related" evidence="2">
    <location>
        <begin position="45"/>
        <end position="370"/>
    </location>
</feature>
<feature type="signal peptide" evidence="1">
    <location>
        <begin position="1"/>
        <end position="18"/>
    </location>
</feature>
<dbReference type="PANTHER" id="PTHR46825:SF7">
    <property type="entry name" value="D-ALANYL-D-ALANINE CARBOXYPEPTIDASE"/>
    <property type="match status" value="1"/>
</dbReference>
<dbReference type="PROSITE" id="PS51257">
    <property type="entry name" value="PROKAR_LIPOPROTEIN"/>
    <property type="match status" value="1"/>
</dbReference>
<dbReference type="InterPro" id="IPR012338">
    <property type="entry name" value="Beta-lactam/transpept-like"/>
</dbReference>
<keyword evidence="3" id="KW-0378">Hydrolase</keyword>
<dbReference type="InterPro" id="IPR001466">
    <property type="entry name" value="Beta-lactam-related"/>
</dbReference>
<feature type="chain" id="PRO_5024269989" evidence="1">
    <location>
        <begin position="19"/>
        <end position="393"/>
    </location>
</feature>
<organism evidence="3 4">
    <name type="scientific">Taibaiella lutea</name>
    <dbReference type="NCBI Taxonomy" id="2608001"/>
    <lineage>
        <taxon>Bacteria</taxon>
        <taxon>Pseudomonadati</taxon>
        <taxon>Bacteroidota</taxon>
        <taxon>Chitinophagia</taxon>
        <taxon>Chitinophagales</taxon>
        <taxon>Chitinophagaceae</taxon>
        <taxon>Taibaiella</taxon>
    </lineage>
</organism>
<dbReference type="InterPro" id="IPR050491">
    <property type="entry name" value="AmpC-like"/>
</dbReference>
<dbReference type="Pfam" id="PF00144">
    <property type="entry name" value="Beta-lactamase"/>
    <property type="match status" value="1"/>
</dbReference>
<evidence type="ECO:0000256" key="1">
    <source>
        <dbReference type="SAM" id="SignalP"/>
    </source>
</evidence>
<accession>A0A5M6CP37</accession>
<dbReference type="SUPFAM" id="SSF56601">
    <property type="entry name" value="beta-lactamase/transpeptidase-like"/>
    <property type="match status" value="1"/>
</dbReference>
<protein>
    <submittedName>
        <fullName evidence="3">Serine hydrolase</fullName>
    </submittedName>
</protein>
<dbReference type="PANTHER" id="PTHR46825">
    <property type="entry name" value="D-ALANYL-D-ALANINE-CARBOXYPEPTIDASE/ENDOPEPTIDASE AMPH"/>
    <property type="match status" value="1"/>
</dbReference>
<dbReference type="RefSeq" id="WP_150031444.1">
    <property type="nucleotide sequence ID" value="NZ_VWSH01000001.1"/>
</dbReference>
<dbReference type="EMBL" id="VWSH01000001">
    <property type="protein sequence ID" value="KAA5536867.1"/>
    <property type="molecule type" value="Genomic_DNA"/>
</dbReference>
<keyword evidence="4" id="KW-1185">Reference proteome</keyword>
<evidence type="ECO:0000313" key="4">
    <source>
        <dbReference type="Proteomes" id="UP000323632"/>
    </source>
</evidence>
<name>A0A5M6CP37_9BACT</name>
<dbReference type="GO" id="GO:0016787">
    <property type="term" value="F:hydrolase activity"/>
    <property type="evidence" value="ECO:0007669"/>
    <property type="project" value="UniProtKB-KW"/>
</dbReference>
<gene>
    <name evidence="3" type="ORF">F0919_04125</name>
</gene>
<evidence type="ECO:0000313" key="3">
    <source>
        <dbReference type="EMBL" id="KAA5536867.1"/>
    </source>
</evidence>
<dbReference type="AlphaFoldDB" id="A0A5M6CP37"/>